<dbReference type="Gene3D" id="3.20.20.70">
    <property type="entry name" value="Aldolase class I"/>
    <property type="match status" value="1"/>
</dbReference>
<dbReference type="Pfam" id="PF08013">
    <property type="entry name" value="GatZ_KbaZ-like"/>
    <property type="match status" value="1"/>
</dbReference>
<evidence type="ECO:0000313" key="2">
    <source>
        <dbReference type="Proteomes" id="UP000176377"/>
    </source>
</evidence>
<evidence type="ECO:0008006" key="3">
    <source>
        <dbReference type="Google" id="ProtNLM"/>
    </source>
</evidence>
<protein>
    <recommendedName>
        <fullName evidence="3">Xylose isomerase-like TIM barrel domain-containing protein</fullName>
    </recommendedName>
</protein>
<dbReference type="InterPro" id="IPR013785">
    <property type="entry name" value="Aldolase_TIM"/>
</dbReference>
<evidence type="ECO:0000313" key="1">
    <source>
        <dbReference type="EMBL" id="OGG58849.1"/>
    </source>
</evidence>
<dbReference type="Proteomes" id="UP000176377">
    <property type="component" value="Unassembled WGS sequence"/>
</dbReference>
<reference evidence="1 2" key="1">
    <citation type="journal article" date="2016" name="Nat. Commun.">
        <title>Thousands of microbial genomes shed light on interconnected biogeochemical processes in an aquifer system.</title>
        <authorList>
            <person name="Anantharaman K."/>
            <person name="Brown C.T."/>
            <person name="Hug L.A."/>
            <person name="Sharon I."/>
            <person name="Castelle C.J."/>
            <person name="Probst A.J."/>
            <person name="Thomas B.C."/>
            <person name="Singh A."/>
            <person name="Wilkins M.J."/>
            <person name="Karaoz U."/>
            <person name="Brodie E.L."/>
            <person name="Williams K.H."/>
            <person name="Hubbard S.S."/>
            <person name="Banfield J.F."/>
        </authorList>
    </citation>
    <scope>NUCLEOTIDE SEQUENCE [LARGE SCALE GENOMIC DNA]</scope>
</reference>
<proteinExistence type="predicted"/>
<dbReference type="EMBL" id="MFLA01000026">
    <property type="protein sequence ID" value="OGG58849.1"/>
    <property type="molecule type" value="Genomic_DNA"/>
</dbReference>
<dbReference type="GO" id="GO:0005975">
    <property type="term" value="P:carbohydrate metabolic process"/>
    <property type="evidence" value="ECO:0007669"/>
    <property type="project" value="InterPro"/>
</dbReference>
<organism evidence="1 2">
    <name type="scientific">Candidatus Kaiserbacteria bacterium RIFCSPHIGHO2_01_FULL_56_24</name>
    <dbReference type="NCBI Taxonomy" id="1798487"/>
    <lineage>
        <taxon>Bacteria</taxon>
        <taxon>Candidatus Kaiseribacteriota</taxon>
    </lineage>
</organism>
<dbReference type="InterPro" id="IPR012062">
    <property type="entry name" value="GatZ/KbaZ-like"/>
</dbReference>
<comment type="caution">
    <text evidence="1">The sequence shown here is derived from an EMBL/GenBank/DDBJ whole genome shotgun (WGS) entry which is preliminary data.</text>
</comment>
<accession>A0A1F6DBQ4</accession>
<dbReference type="SUPFAM" id="SSF51569">
    <property type="entry name" value="Aldolase"/>
    <property type="match status" value="1"/>
</dbReference>
<dbReference type="AlphaFoldDB" id="A0A1F6DBQ4"/>
<gene>
    <name evidence="1" type="ORF">A2765_00510</name>
</gene>
<name>A0A1F6DBQ4_9BACT</name>
<sequence length="336" mass="38347">MSAHKFNATLAIGPMSSETIEATFRYSNFYRKELMLISSKNQIDWNGGYVNGWTTKEYMDFVKEMRKRYPQAKVAICRDHCGPGFNGNHDVKDVYKTIDSDIKEGFDLIHIDFCHFKGTKDEQFAASKKAIERCLKLNPKIRIEVGTDENAGINYGLPNIDELEREIDFFTDICDPEFYVVQTGSLVMEINQVGSFNKPFVEKVHKMLEEKGLKLKEHNADYLGKDDIALRSGIVDAQNIAPQLGVIQTSFVLTKCLVYGVDATDFLDAVYAGGKWKKWMQTNTAENKMLCAVIAGHYHFTSKEYKRLIAELGKHEDIQESIIEELSRLIHHYVGE</sequence>